<dbReference type="PANTHER" id="PTHR30126">
    <property type="entry name" value="HTH-TYPE TRANSCRIPTIONAL REGULATOR"/>
    <property type="match status" value="1"/>
</dbReference>
<evidence type="ECO:0000256" key="1">
    <source>
        <dbReference type="ARBA" id="ARBA00009437"/>
    </source>
</evidence>
<dbReference type="Proteomes" id="UP001371218">
    <property type="component" value="Unassembled WGS sequence"/>
</dbReference>
<keyword evidence="7" id="KW-1185">Reference proteome</keyword>
<dbReference type="InterPro" id="IPR005119">
    <property type="entry name" value="LysR_subst-bd"/>
</dbReference>
<dbReference type="CDD" id="cd08419">
    <property type="entry name" value="PBP2_CbbR_RubisCO_like"/>
    <property type="match status" value="1"/>
</dbReference>
<proteinExistence type="inferred from homology"/>
<dbReference type="SUPFAM" id="SSF53850">
    <property type="entry name" value="Periplasmic binding protein-like II"/>
    <property type="match status" value="1"/>
</dbReference>
<dbReference type="SUPFAM" id="SSF46785">
    <property type="entry name" value="Winged helix' DNA-binding domain"/>
    <property type="match status" value="1"/>
</dbReference>
<dbReference type="EMBL" id="JBBUTG010000001">
    <property type="protein sequence ID" value="MEK8029670.1"/>
    <property type="molecule type" value="Genomic_DNA"/>
</dbReference>
<dbReference type="RefSeq" id="WP_341424004.1">
    <property type="nucleotide sequence ID" value="NZ_JBBUTG010000001.1"/>
</dbReference>
<evidence type="ECO:0000256" key="2">
    <source>
        <dbReference type="ARBA" id="ARBA00023015"/>
    </source>
</evidence>
<feature type="domain" description="HTH lysR-type" evidence="5">
    <location>
        <begin position="3"/>
        <end position="60"/>
    </location>
</feature>
<reference evidence="6 7" key="1">
    <citation type="submission" date="2024-04" db="EMBL/GenBank/DDBJ databases">
        <title>Novel species of the genus Ideonella isolated from streams.</title>
        <authorList>
            <person name="Lu H."/>
        </authorList>
    </citation>
    <scope>NUCLEOTIDE SEQUENCE [LARGE SCALE GENOMIC DNA]</scope>
    <source>
        <strain evidence="6 7">DXS29W</strain>
    </source>
</reference>
<evidence type="ECO:0000313" key="7">
    <source>
        <dbReference type="Proteomes" id="UP001371218"/>
    </source>
</evidence>
<organism evidence="6 7">
    <name type="scientific">Ideonella lacteola</name>
    <dbReference type="NCBI Taxonomy" id="2984193"/>
    <lineage>
        <taxon>Bacteria</taxon>
        <taxon>Pseudomonadati</taxon>
        <taxon>Pseudomonadota</taxon>
        <taxon>Betaproteobacteria</taxon>
        <taxon>Burkholderiales</taxon>
        <taxon>Sphaerotilaceae</taxon>
        <taxon>Ideonella</taxon>
    </lineage>
</organism>
<evidence type="ECO:0000256" key="4">
    <source>
        <dbReference type="ARBA" id="ARBA00023163"/>
    </source>
</evidence>
<gene>
    <name evidence="6" type="ORF">AACH06_02460</name>
</gene>
<keyword evidence="3" id="KW-0238">DNA-binding</keyword>
<dbReference type="Pfam" id="PF03466">
    <property type="entry name" value="LysR_substrate"/>
    <property type="match status" value="1"/>
</dbReference>
<name>A0ABU9BL61_9BURK</name>
<comment type="caution">
    <text evidence="6">The sequence shown here is derived from an EMBL/GenBank/DDBJ whole genome shotgun (WGS) entry which is preliminary data.</text>
</comment>
<dbReference type="PRINTS" id="PR00039">
    <property type="entry name" value="HTHLYSR"/>
</dbReference>
<dbReference type="Pfam" id="PF00126">
    <property type="entry name" value="HTH_1"/>
    <property type="match status" value="1"/>
</dbReference>
<keyword evidence="2" id="KW-0805">Transcription regulation</keyword>
<evidence type="ECO:0000256" key="3">
    <source>
        <dbReference type="ARBA" id="ARBA00023125"/>
    </source>
</evidence>
<comment type="similarity">
    <text evidence="1">Belongs to the LysR transcriptional regulatory family.</text>
</comment>
<dbReference type="Gene3D" id="3.40.190.290">
    <property type="match status" value="1"/>
</dbReference>
<accession>A0ABU9BL61</accession>
<dbReference type="InterPro" id="IPR036388">
    <property type="entry name" value="WH-like_DNA-bd_sf"/>
</dbReference>
<protein>
    <submittedName>
        <fullName evidence="6">LysR substrate-binding domain-containing protein</fullName>
    </submittedName>
</protein>
<dbReference type="PANTHER" id="PTHR30126:SF5">
    <property type="entry name" value="HTH-TYPE TRANSCRIPTIONAL ACTIVATOR CMPR"/>
    <property type="match status" value="1"/>
</dbReference>
<dbReference type="InterPro" id="IPR036390">
    <property type="entry name" value="WH_DNA-bd_sf"/>
</dbReference>
<evidence type="ECO:0000313" key="6">
    <source>
        <dbReference type="EMBL" id="MEK8029670.1"/>
    </source>
</evidence>
<dbReference type="Gene3D" id="1.10.10.10">
    <property type="entry name" value="Winged helix-like DNA-binding domain superfamily/Winged helix DNA-binding domain"/>
    <property type="match status" value="1"/>
</dbReference>
<keyword evidence="4" id="KW-0804">Transcription</keyword>
<dbReference type="InterPro" id="IPR000847">
    <property type="entry name" value="LysR_HTH_N"/>
</dbReference>
<evidence type="ECO:0000259" key="5">
    <source>
        <dbReference type="PROSITE" id="PS50931"/>
    </source>
</evidence>
<sequence>MNITFRQIRVFVEVARQGSVARAAEALHLTAPAVSLQIKEVESQVGQVLFDRAGRRMGLTTAGEYFLVYAKRLLATLKDAEDAMARFTRLESGRLTIGMVSAATYFLPLLLAKFRAEYPAVDVRLRLGSRDQLGVMMQANEVDLCIMGRAPRDLPTRAEPFAMHPHVLVVSPQHRFARAEAVPVAALASEPFIVREPESGTREALQGFFDSHHIQPTYVMEMPSNEAIKQAVMAGMGISILSLHTIALEWANELIAAPAAEGLPLVRRWNVVNTAAKHLSPAAEAFRYFVLEHGEAHLASMFGGEFGLGARAG</sequence>
<dbReference type="PROSITE" id="PS50931">
    <property type="entry name" value="HTH_LYSR"/>
    <property type="match status" value="1"/>
</dbReference>